<evidence type="ECO:0000256" key="1">
    <source>
        <dbReference type="ARBA" id="ARBA00004240"/>
    </source>
</evidence>
<dbReference type="InterPro" id="IPR011993">
    <property type="entry name" value="PH-like_dom_sf"/>
</dbReference>
<dbReference type="GO" id="GO:0008289">
    <property type="term" value="F:lipid binding"/>
    <property type="evidence" value="ECO:0007669"/>
    <property type="project" value="InterPro"/>
</dbReference>
<keyword evidence="2" id="KW-0256">Endoplasmic reticulum</keyword>
<evidence type="ECO:0000259" key="5">
    <source>
        <dbReference type="PROSITE" id="PS50848"/>
    </source>
</evidence>
<reference evidence="6 7" key="1">
    <citation type="submission" date="2021-09" db="EMBL/GenBank/DDBJ databases">
        <title>Genomic insights and catalytic innovation underlie evolution of tropane alkaloids biosynthesis.</title>
        <authorList>
            <person name="Wang Y.-J."/>
            <person name="Tian T."/>
            <person name="Huang J.-P."/>
            <person name="Huang S.-X."/>
        </authorList>
    </citation>
    <scope>NUCLEOTIDE SEQUENCE [LARGE SCALE GENOMIC DNA]</scope>
    <source>
        <strain evidence="6">KIB-2018</strain>
        <tissue evidence="6">Leaf</tissue>
    </source>
</reference>
<dbReference type="PANTHER" id="PTHR12136">
    <property type="entry name" value="ENHANCED DISEASE RESISTANCE-RELATED"/>
    <property type="match status" value="1"/>
</dbReference>
<evidence type="ECO:0000259" key="4">
    <source>
        <dbReference type="PROSITE" id="PS50003"/>
    </source>
</evidence>
<feature type="domain" description="START" evidence="5">
    <location>
        <begin position="162"/>
        <end position="361"/>
    </location>
</feature>
<dbReference type="Pfam" id="PF01852">
    <property type="entry name" value="START"/>
    <property type="match status" value="1"/>
</dbReference>
<keyword evidence="7" id="KW-1185">Reference proteome</keyword>
<dbReference type="InterPro" id="IPR045096">
    <property type="entry name" value="EDR2-like"/>
</dbReference>
<evidence type="ECO:0000313" key="7">
    <source>
        <dbReference type="Proteomes" id="UP001159364"/>
    </source>
</evidence>
<evidence type="ECO:0008006" key="8">
    <source>
        <dbReference type="Google" id="ProtNLM"/>
    </source>
</evidence>
<dbReference type="SMART" id="SM00233">
    <property type="entry name" value="PH"/>
    <property type="match status" value="1"/>
</dbReference>
<comment type="caution">
    <text evidence="6">The sequence shown here is derived from an EMBL/GenBank/DDBJ whole genome shotgun (WGS) entry which is preliminary data.</text>
</comment>
<feature type="domain" description="PH" evidence="4">
    <location>
        <begin position="1"/>
        <end position="106"/>
    </location>
</feature>
<dbReference type="SUPFAM" id="SSF50729">
    <property type="entry name" value="PH domain-like"/>
    <property type="match status" value="1"/>
</dbReference>
<dbReference type="InterPro" id="IPR009769">
    <property type="entry name" value="EDR2_C"/>
</dbReference>
<sequence>MDGWLYIIRSRSFGLQFSRKRYYVLQENCLKCFKTVPSSQSQEPLRMAILDSCIRVTDSGRETINRKVFFIFTLYSTLNHNDRLKLGASSSEDAAKWIHSLQKAVLKENPNPAKDFLAFQRRESPPLRFSKSKSIDDKRSINYSSTFYNDAMASDVIEPSPWKIFGCRNGLRLFKEAKDPDTFGSRWDDHPAVMAVGIIDGTSEEVFRTLMSLGPSRLEWDFCFRGGSVVERLDGHTDIIHLQLCGEWLNWGMRRRDLLVGRYWRREDDGTYGNIGKTLQLSLTGIQLKDLILLAVILYHSVIHKRCPPQKGYVRASLKSGGYVVTPVNQGKNSLVKHMLAVDWKYWKLYLRPSSGCLKTIQMLEKLAALREMFKAKSGKFSSEVSSGESEHSLLQPPLTEKDDAKPEVTEQGKIDASSPKNEAEKTNSARSSLISLTEDSDEFFDVPDAVETDFDNFENCWSSDVSLELSAQNSLQPRLTSAASFVKKLHDLAVQKKGYVELQDLTKEEGILCCFGATLRHDPTGTLPCSWSAADPSTYLIRGETYLKDHRKVKAKGTLTQMVGADWLKSDQKQVDLCSRPNSIVQKYAAQGRPEFFFVVNLQIPGSPMHTLAMYFMLNSPIEEVPLLQKFVNGDDAFRNSRFKLIPFVAKGSWIVKQSVGKKACLIAQPLEVNYFHGKNYLELEIDVGSSQVTRGVSNLVFGYLNNLIVELAFVVQANTEEELPEVLFGACRLSHLDMSKAVPV</sequence>
<dbReference type="SUPFAM" id="SSF55961">
    <property type="entry name" value="Bet v1-like"/>
    <property type="match status" value="1"/>
</dbReference>
<dbReference type="Pfam" id="PF00169">
    <property type="entry name" value="PH"/>
    <property type="match status" value="1"/>
</dbReference>
<name>A0AAV8SYN5_9ROSI</name>
<dbReference type="PANTHER" id="PTHR12136:SF103">
    <property type="entry name" value="PROTEIN ENHANCED DISEASE RESISTANCE 2-LIKE"/>
    <property type="match status" value="1"/>
</dbReference>
<dbReference type="PROSITE" id="PS50848">
    <property type="entry name" value="START"/>
    <property type="match status" value="1"/>
</dbReference>
<gene>
    <name evidence="6" type="ORF">K2173_004166</name>
</gene>
<proteinExistence type="predicted"/>
<dbReference type="InterPro" id="IPR023393">
    <property type="entry name" value="START-like_dom_sf"/>
</dbReference>
<accession>A0AAV8SYN5</accession>
<dbReference type="InterPro" id="IPR002913">
    <property type="entry name" value="START_lipid-bd_dom"/>
</dbReference>
<dbReference type="CDD" id="cd00821">
    <property type="entry name" value="PH"/>
    <property type="match status" value="1"/>
</dbReference>
<comment type="subcellular location">
    <subcellularLocation>
        <location evidence="1">Endoplasmic reticulum</location>
    </subcellularLocation>
</comment>
<dbReference type="EMBL" id="JAIWQS010000007">
    <property type="protein sequence ID" value="KAJ8759159.1"/>
    <property type="molecule type" value="Genomic_DNA"/>
</dbReference>
<dbReference type="GO" id="GO:0005783">
    <property type="term" value="C:endoplasmic reticulum"/>
    <property type="evidence" value="ECO:0007669"/>
    <property type="project" value="UniProtKB-SubCell"/>
</dbReference>
<organism evidence="6 7">
    <name type="scientific">Erythroxylum novogranatense</name>
    <dbReference type="NCBI Taxonomy" id="1862640"/>
    <lineage>
        <taxon>Eukaryota</taxon>
        <taxon>Viridiplantae</taxon>
        <taxon>Streptophyta</taxon>
        <taxon>Embryophyta</taxon>
        <taxon>Tracheophyta</taxon>
        <taxon>Spermatophyta</taxon>
        <taxon>Magnoliopsida</taxon>
        <taxon>eudicotyledons</taxon>
        <taxon>Gunneridae</taxon>
        <taxon>Pentapetalae</taxon>
        <taxon>rosids</taxon>
        <taxon>fabids</taxon>
        <taxon>Malpighiales</taxon>
        <taxon>Erythroxylaceae</taxon>
        <taxon>Erythroxylum</taxon>
    </lineage>
</organism>
<dbReference type="Gene3D" id="2.30.29.30">
    <property type="entry name" value="Pleckstrin-homology domain (PH domain)/Phosphotyrosine-binding domain (PTB)"/>
    <property type="match status" value="1"/>
</dbReference>
<dbReference type="Gene3D" id="3.30.530.20">
    <property type="match status" value="1"/>
</dbReference>
<evidence type="ECO:0000256" key="3">
    <source>
        <dbReference type="SAM" id="MobiDB-lite"/>
    </source>
</evidence>
<dbReference type="InterPro" id="IPR001849">
    <property type="entry name" value="PH_domain"/>
</dbReference>
<protein>
    <recommendedName>
        <fullName evidence="8">Protein ENHANCED DISEASE RESISTANCE 2-like</fullName>
    </recommendedName>
</protein>
<evidence type="ECO:0000256" key="2">
    <source>
        <dbReference type="ARBA" id="ARBA00022824"/>
    </source>
</evidence>
<evidence type="ECO:0000313" key="6">
    <source>
        <dbReference type="EMBL" id="KAJ8759159.1"/>
    </source>
</evidence>
<dbReference type="Pfam" id="PF07059">
    <property type="entry name" value="EDR2_C"/>
    <property type="match status" value="1"/>
</dbReference>
<dbReference type="AlphaFoldDB" id="A0AAV8SYN5"/>
<dbReference type="CDD" id="cd00177">
    <property type="entry name" value="START"/>
    <property type="match status" value="1"/>
</dbReference>
<feature type="region of interest" description="Disordered" evidence="3">
    <location>
        <begin position="383"/>
        <end position="431"/>
    </location>
</feature>
<dbReference type="PROSITE" id="PS50003">
    <property type="entry name" value="PH_DOMAIN"/>
    <property type="match status" value="1"/>
</dbReference>
<feature type="compositionally biased region" description="Basic and acidic residues" evidence="3">
    <location>
        <begin position="400"/>
        <end position="414"/>
    </location>
</feature>
<dbReference type="Proteomes" id="UP001159364">
    <property type="component" value="Linkage Group LG07"/>
</dbReference>